<gene>
    <name evidence="7" type="ORF">PR048_024190</name>
</gene>
<feature type="domain" description="NAA35-like N-terminal" evidence="5">
    <location>
        <begin position="37"/>
        <end position="186"/>
    </location>
</feature>
<comment type="caution">
    <text evidence="7">The sequence shown here is derived from an EMBL/GenBank/DDBJ whole genome shotgun (WGS) entry which is preliminary data.</text>
</comment>
<proteinExistence type="inferred from homology"/>
<dbReference type="Proteomes" id="UP001159363">
    <property type="component" value="Chromosome 8"/>
</dbReference>
<dbReference type="InterPro" id="IPR057982">
    <property type="entry name" value="TPR_NAA35"/>
</dbReference>
<evidence type="ECO:0000313" key="7">
    <source>
        <dbReference type="EMBL" id="KAJ8876280.1"/>
    </source>
</evidence>
<evidence type="ECO:0000256" key="3">
    <source>
        <dbReference type="ARBA" id="ARBA00022490"/>
    </source>
</evidence>
<reference evidence="7 8" key="1">
    <citation type="submission" date="2023-02" db="EMBL/GenBank/DDBJ databases">
        <title>LHISI_Scaffold_Assembly.</title>
        <authorList>
            <person name="Stuart O.P."/>
            <person name="Cleave R."/>
            <person name="Magrath M.J.L."/>
            <person name="Mikheyev A.S."/>
        </authorList>
    </citation>
    <scope>NUCLEOTIDE SEQUENCE [LARGE SCALE GENOMIC DNA]</scope>
    <source>
        <strain evidence="7">Daus_M_001</strain>
        <tissue evidence="7">Leg muscle</tissue>
    </source>
</reference>
<evidence type="ECO:0000256" key="2">
    <source>
        <dbReference type="ARBA" id="ARBA00006289"/>
    </source>
</evidence>
<dbReference type="InterPro" id="IPR057983">
    <property type="entry name" value="NAA35-like_N"/>
</dbReference>
<name>A0ABQ9GW74_9NEOP</name>
<evidence type="ECO:0000313" key="8">
    <source>
        <dbReference type="Proteomes" id="UP001159363"/>
    </source>
</evidence>
<evidence type="ECO:0000256" key="1">
    <source>
        <dbReference type="ARBA" id="ARBA00004496"/>
    </source>
</evidence>
<accession>A0ABQ9GW74</accession>
<dbReference type="Pfam" id="PF25789">
    <property type="entry name" value="TPR_NAA35"/>
    <property type="match status" value="1"/>
</dbReference>
<evidence type="ECO:0000256" key="4">
    <source>
        <dbReference type="ARBA" id="ARBA00030494"/>
    </source>
</evidence>
<sequence length="432" mass="48943">FGQGADSLGVQPMSDALYNWANITEEFFASVKDLQLGELLHDELFGLFEAMSAIEMMDPKMDAGMLCNRGSKAALNFDQAVQSGALKLDDVTYAEQIGIIDCTLACLVSWLEGHSLAQTVFTNLYLHKPHQIGNRCIKAFSISIFKIVDIIKDFVNRSVWQALVYEEEDFQPLVYGYRLCPDVSEPRVLGMLKEVEDELHKKIRSSGKPVVSGSHTEHDDVVALYSRIKFIRLLYQVLSSLGRREHQVLNDCLRLLTGCSEMLAAMQRTVRYGVQPDTELFFFFCLLDYFVTADHPCIMGFDPLVNQRLLPPTFPRYTKIKSREEALDYFEELINRLKIVCKITSQTSFHSALDFFIEFSRHSPCILSRSILQLLYLPMFNKVFGTLSFSDVLREAAKNFIFPPALMPKSTLLANTQVCSLANSLVKDCADV</sequence>
<evidence type="ECO:0000259" key="6">
    <source>
        <dbReference type="Pfam" id="PF25789"/>
    </source>
</evidence>
<dbReference type="EMBL" id="JARBHB010000009">
    <property type="protein sequence ID" value="KAJ8876280.1"/>
    <property type="molecule type" value="Genomic_DNA"/>
</dbReference>
<evidence type="ECO:0000259" key="5">
    <source>
        <dbReference type="Pfam" id="PF04112"/>
    </source>
</evidence>
<feature type="non-terminal residue" evidence="7">
    <location>
        <position position="1"/>
    </location>
</feature>
<protein>
    <recommendedName>
        <fullName evidence="4">Protein MAK10 homolog</fullName>
    </recommendedName>
</protein>
<keyword evidence="8" id="KW-1185">Reference proteome</keyword>
<dbReference type="Pfam" id="PF04112">
    <property type="entry name" value="Mak10"/>
    <property type="match status" value="1"/>
</dbReference>
<dbReference type="PANTHER" id="PTHR21373">
    <property type="entry name" value="GLUCOSE REPRESSIBLE PROTEIN MAK10"/>
    <property type="match status" value="1"/>
</dbReference>
<feature type="domain" description="NAA35-like TPR repeats" evidence="6">
    <location>
        <begin position="339"/>
        <end position="426"/>
    </location>
</feature>
<comment type="subcellular location">
    <subcellularLocation>
        <location evidence="1">Cytoplasm</location>
    </subcellularLocation>
</comment>
<keyword evidence="3" id="KW-0963">Cytoplasm</keyword>
<organism evidence="7 8">
    <name type="scientific">Dryococelus australis</name>
    <dbReference type="NCBI Taxonomy" id="614101"/>
    <lineage>
        <taxon>Eukaryota</taxon>
        <taxon>Metazoa</taxon>
        <taxon>Ecdysozoa</taxon>
        <taxon>Arthropoda</taxon>
        <taxon>Hexapoda</taxon>
        <taxon>Insecta</taxon>
        <taxon>Pterygota</taxon>
        <taxon>Neoptera</taxon>
        <taxon>Polyneoptera</taxon>
        <taxon>Phasmatodea</taxon>
        <taxon>Verophasmatodea</taxon>
        <taxon>Anareolatae</taxon>
        <taxon>Phasmatidae</taxon>
        <taxon>Eurycanthinae</taxon>
        <taxon>Dryococelus</taxon>
    </lineage>
</organism>
<dbReference type="PANTHER" id="PTHR21373:SF0">
    <property type="entry name" value="N-ALPHA-ACETYLTRANSFERASE 35, NATC AUXILIARY SUBUNIT"/>
    <property type="match status" value="1"/>
</dbReference>
<comment type="similarity">
    <text evidence="2">Belongs to the MAK10 family.</text>
</comment>
<dbReference type="InterPro" id="IPR007244">
    <property type="entry name" value="Naa35_N"/>
</dbReference>